<dbReference type="EMBL" id="CP163441">
    <property type="protein sequence ID" value="XDQ41810.1"/>
    <property type="molecule type" value="Genomic_DNA"/>
</dbReference>
<dbReference type="Pfam" id="PF01047">
    <property type="entry name" value="MarR"/>
    <property type="match status" value="1"/>
</dbReference>
<dbReference type="PANTHER" id="PTHR33164:SF103">
    <property type="entry name" value="REGULATORY PROTEIN MARR"/>
    <property type="match status" value="1"/>
</dbReference>
<sequence length="170" mass="17993">MTGLNGSGGGPRDGPLALARTMADAVESLANLWEAAAQGASPRLSPHQLRALQTLERDPGLNLTALAGAMDIGPPTASRLCDRLEAAGLLERESHPRNRRVVRLRLTRQGRQALEEVAWRRSRRLAAVLGAMEPAEREALGRGLQGFLDAQDAGTGKREAGTGKEDGTGS</sequence>
<dbReference type="PANTHER" id="PTHR33164">
    <property type="entry name" value="TRANSCRIPTIONAL REGULATOR, MARR FAMILY"/>
    <property type="match status" value="1"/>
</dbReference>
<dbReference type="InterPro" id="IPR023187">
    <property type="entry name" value="Tscrpt_reg_MarR-type_CS"/>
</dbReference>
<evidence type="ECO:0000256" key="1">
    <source>
        <dbReference type="ARBA" id="ARBA00023015"/>
    </source>
</evidence>
<dbReference type="GO" id="GO:0003700">
    <property type="term" value="F:DNA-binding transcription factor activity"/>
    <property type="evidence" value="ECO:0007669"/>
    <property type="project" value="InterPro"/>
</dbReference>
<protein>
    <submittedName>
        <fullName evidence="6">MarR family winged helix-turn-helix transcriptional regulator</fullName>
    </submittedName>
</protein>
<dbReference type="SMART" id="SM00347">
    <property type="entry name" value="HTH_MARR"/>
    <property type="match status" value="1"/>
</dbReference>
<evidence type="ECO:0000259" key="5">
    <source>
        <dbReference type="PROSITE" id="PS50995"/>
    </source>
</evidence>
<accession>A0AB39QJW9</accession>
<dbReference type="SUPFAM" id="SSF46785">
    <property type="entry name" value="Winged helix' DNA-binding domain"/>
    <property type="match status" value="1"/>
</dbReference>
<dbReference type="InterPro" id="IPR000835">
    <property type="entry name" value="HTH_MarR-typ"/>
</dbReference>
<keyword evidence="2" id="KW-0238">DNA-binding</keyword>
<feature type="region of interest" description="Disordered" evidence="4">
    <location>
        <begin position="142"/>
        <end position="170"/>
    </location>
</feature>
<reference evidence="6" key="1">
    <citation type="submission" date="2024-07" db="EMBL/GenBank/DDBJ databases">
        <authorList>
            <person name="Yu S.T."/>
        </authorList>
    </citation>
    <scope>NUCLEOTIDE SEQUENCE</scope>
    <source>
        <strain evidence="6">R39</strain>
    </source>
</reference>
<organism evidence="6">
    <name type="scientific">Streptomyces sp. R39</name>
    <dbReference type="NCBI Taxonomy" id="3238631"/>
    <lineage>
        <taxon>Bacteria</taxon>
        <taxon>Bacillati</taxon>
        <taxon>Actinomycetota</taxon>
        <taxon>Actinomycetes</taxon>
        <taxon>Kitasatosporales</taxon>
        <taxon>Streptomycetaceae</taxon>
        <taxon>Streptomyces</taxon>
    </lineage>
</organism>
<dbReference type="PROSITE" id="PS01117">
    <property type="entry name" value="HTH_MARR_1"/>
    <property type="match status" value="1"/>
</dbReference>
<keyword evidence="1" id="KW-0805">Transcription regulation</keyword>
<feature type="domain" description="HTH marR-type" evidence="5">
    <location>
        <begin position="15"/>
        <end position="149"/>
    </location>
</feature>
<dbReference type="GO" id="GO:0003677">
    <property type="term" value="F:DNA binding"/>
    <property type="evidence" value="ECO:0007669"/>
    <property type="project" value="UniProtKB-KW"/>
</dbReference>
<evidence type="ECO:0000256" key="2">
    <source>
        <dbReference type="ARBA" id="ARBA00023125"/>
    </source>
</evidence>
<dbReference type="RefSeq" id="WP_369221395.1">
    <property type="nucleotide sequence ID" value="NZ_CP163441.1"/>
</dbReference>
<keyword evidence="3" id="KW-0804">Transcription</keyword>
<evidence type="ECO:0000256" key="3">
    <source>
        <dbReference type="ARBA" id="ARBA00023163"/>
    </source>
</evidence>
<evidence type="ECO:0000313" key="6">
    <source>
        <dbReference type="EMBL" id="XDQ41810.1"/>
    </source>
</evidence>
<proteinExistence type="predicted"/>
<dbReference type="InterPro" id="IPR036388">
    <property type="entry name" value="WH-like_DNA-bd_sf"/>
</dbReference>
<dbReference type="InterPro" id="IPR036390">
    <property type="entry name" value="WH_DNA-bd_sf"/>
</dbReference>
<dbReference type="PROSITE" id="PS50995">
    <property type="entry name" value="HTH_MARR_2"/>
    <property type="match status" value="1"/>
</dbReference>
<dbReference type="Gene3D" id="1.10.10.10">
    <property type="entry name" value="Winged helix-like DNA-binding domain superfamily/Winged helix DNA-binding domain"/>
    <property type="match status" value="1"/>
</dbReference>
<dbReference type="InterPro" id="IPR039422">
    <property type="entry name" value="MarR/SlyA-like"/>
</dbReference>
<gene>
    <name evidence="6" type="ORF">AB5J52_05710</name>
</gene>
<dbReference type="GO" id="GO:0006950">
    <property type="term" value="P:response to stress"/>
    <property type="evidence" value="ECO:0007669"/>
    <property type="project" value="TreeGrafter"/>
</dbReference>
<dbReference type="PRINTS" id="PR00598">
    <property type="entry name" value="HTHMARR"/>
</dbReference>
<dbReference type="AlphaFoldDB" id="A0AB39QJW9"/>
<evidence type="ECO:0000256" key="4">
    <source>
        <dbReference type="SAM" id="MobiDB-lite"/>
    </source>
</evidence>
<feature type="compositionally biased region" description="Basic and acidic residues" evidence="4">
    <location>
        <begin position="155"/>
        <end position="170"/>
    </location>
</feature>
<name>A0AB39QJW9_9ACTN</name>